<comment type="caution">
    <text evidence="2">The sequence shown here is derived from an EMBL/GenBank/DDBJ whole genome shotgun (WGS) entry which is preliminary data.</text>
</comment>
<sequence>MDKVLLLGLLCLQVFLLTTAFTSSEKAALRPDDLHRQLADLVAKDKGTERMKPHPRRGCGWRAGSCNFFKVIPTNKPTKASLS</sequence>
<evidence type="ECO:0000313" key="2">
    <source>
        <dbReference type="EMBL" id="MEQ2231069.1"/>
    </source>
</evidence>
<keyword evidence="3" id="KW-1185">Reference proteome</keyword>
<reference evidence="2 3" key="1">
    <citation type="submission" date="2021-06" db="EMBL/GenBank/DDBJ databases">
        <authorList>
            <person name="Palmer J.M."/>
        </authorList>
    </citation>
    <scope>NUCLEOTIDE SEQUENCE [LARGE SCALE GENOMIC DNA]</scope>
    <source>
        <strain evidence="3">if_2019</strain>
        <tissue evidence="2">Muscle</tissue>
    </source>
</reference>
<evidence type="ECO:0000313" key="3">
    <source>
        <dbReference type="Proteomes" id="UP001482620"/>
    </source>
</evidence>
<accession>A0ABV0TE31</accession>
<evidence type="ECO:0000256" key="1">
    <source>
        <dbReference type="SAM" id="SignalP"/>
    </source>
</evidence>
<dbReference type="Proteomes" id="UP001482620">
    <property type="component" value="Unassembled WGS sequence"/>
</dbReference>
<keyword evidence="1" id="KW-0732">Signal</keyword>
<name>A0ABV0TE31_9TELE</name>
<dbReference type="EMBL" id="JAHRIQ010030014">
    <property type="protein sequence ID" value="MEQ2231069.1"/>
    <property type="molecule type" value="Genomic_DNA"/>
</dbReference>
<proteinExistence type="predicted"/>
<organism evidence="2 3">
    <name type="scientific">Ilyodon furcidens</name>
    <name type="common">goldbreast splitfin</name>
    <dbReference type="NCBI Taxonomy" id="33524"/>
    <lineage>
        <taxon>Eukaryota</taxon>
        <taxon>Metazoa</taxon>
        <taxon>Chordata</taxon>
        <taxon>Craniata</taxon>
        <taxon>Vertebrata</taxon>
        <taxon>Euteleostomi</taxon>
        <taxon>Actinopterygii</taxon>
        <taxon>Neopterygii</taxon>
        <taxon>Teleostei</taxon>
        <taxon>Neoteleostei</taxon>
        <taxon>Acanthomorphata</taxon>
        <taxon>Ovalentaria</taxon>
        <taxon>Atherinomorphae</taxon>
        <taxon>Cyprinodontiformes</taxon>
        <taxon>Goodeidae</taxon>
        <taxon>Ilyodon</taxon>
    </lineage>
</organism>
<protein>
    <submittedName>
        <fullName evidence="2">Uncharacterized protein</fullName>
    </submittedName>
</protein>
<gene>
    <name evidence="2" type="ORF">ILYODFUR_035586</name>
</gene>
<feature type="chain" id="PRO_5046946723" evidence="1">
    <location>
        <begin position="21"/>
        <end position="83"/>
    </location>
</feature>
<feature type="signal peptide" evidence="1">
    <location>
        <begin position="1"/>
        <end position="20"/>
    </location>
</feature>